<dbReference type="RefSeq" id="WP_170183673.1">
    <property type="nucleotide sequence ID" value="NZ_BJNG01000013.1"/>
</dbReference>
<protein>
    <submittedName>
        <fullName evidence="1">Uncharacterized protein</fullName>
    </submittedName>
</protein>
<gene>
    <name evidence="1" type="ORF">PHY01_13740</name>
</gene>
<proteinExistence type="predicted"/>
<sequence length="218" mass="21206">MTRYAPLLTLGAVAVLGGVLFAVDVLNDPAQAPPAPAAAAAPAAAPAAEAPPAPEAPAVAEAVWAGRSSGDEVTVAIAVKDGRAVAYVCDGDRVEAWLEGTLTGSELALTGGDGAELTGTVDGTAAFGQVAVGGAQWPYAAQVVQAPEGLYDGRANIDGVAVRIGWIALDGTVTGGARAAGEVVAAPPFDPAAPGSTVLDGEAVTVTAVDGASEGVLR</sequence>
<reference evidence="1 2" key="1">
    <citation type="submission" date="2019-06" db="EMBL/GenBank/DDBJ databases">
        <title>Whole genome shotgun sequence of Pseudonocardia hydrocarbonoxydans NBRC 14498.</title>
        <authorList>
            <person name="Hosoyama A."/>
            <person name="Uohara A."/>
            <person name="Ohji S."/>
            <person name="Ichikawa N."/>
        </authorList>
    </citation>
    <scope>NUCLEOTIDE SEQUENCE [LARGE SCALE GENOMIC DNA]</scope>
    <source>
        <strain evidence="1 2">NBRC 14498</strain>
    </source>
</reference>
<dbReference type="AlphaFoldDB" id="A0A4Y3WLF8"/>
<dbReference type="EMBL" id="BJNG01000013">
    <property type="protein sequence ID" value="GEC19091.1"/>
    <property type="molecule type" value="Genomic_DNA"/>
</dbReference>
<evidence type="ECO:0000313" key="1">
    <source>
        <dbReference type="EMBL" id="GEC19091.1"/>
    </source>
</evidence>
<comment type="caution">
    <text evidence="1">The sequence shown here is derived from an EMBL/GenBank/DDBJ whole genome shotgun (WGS) entry which is preliminary data.</text>
</comment>
<organism evidence="1 2">
    <name type="scientific">Pseudonocardia hydrocarbonoxydans</name>
    <dbReference type="NCBI Taxonomy" id="76726"/>
    <lineage>
        <taxon>Bacteria</taxon>
        <taxon>Bacillati</taxon>
        <taxon>Actinomycetota</taxon>
        <taxon>Actinomycetes</taxon>
        <taxon>Pseudonocardiales</taxon>
        <taxon>Pseudonocardiaceae</taxon>
        <taxon>Pseudonocardia</taxon>
    </lineage>
</organism>
<name>A0A4Y3WLF8_9PSEU</name>
<dbReference type="Proteomes" id="UP000320338">
    <property type="component" value="Unassembled WGS sequence"/>
</dbReference>
<evidence type="ECO:0000313" key="2">
    <source>
        <dbReference type="Proteomes" id="UP000320338"/>
    </source>
</evidence>
<keyword evidence="2" id="KW-1185">Reference proteome</keyword>
<accession>A0A4Y3WLF8</accession>